<dbReference type="Proteomes" id="UP000762676">
    <property type="component" value="Unassembled WGS sequence"/>
</dbReference>
<evidence type="ECO:0000256" key="1">
    <source>
        <dbReference type="SAM" id="MobiDB-lite"/>
    </source>
</evidence>
<protein>
    <submittedName>
        <fullName evidence="2">Uncharacterized protein</fullName>
    </submittedName>
</protein>
<gene>
    <name evidence="2" type="ORF">ElyMa_003848600</name>
</gene>
<evidence type="ECO:0000313" key="3">
    <source>
        <dbReference type="Proteomes" id="UP000762676"/>
    </source>
</evidence>
<dbReference type="EMBL" id="BMAT01007851">
    <property type="protein sequence ID" value="GFR72720.1"/>
    <property type="molecule type" value="Genomic_DNA"/>
</dbReference>
<feature type="region of interest" description="Disordered" evidence="1">
    <location>
        <begin position="49"/>
        <end position="72"/>
    </location>
</feature>
<comment type="caution">
    <text evidence="2">The sequence shown here is derived from an EMBL/GenBank/DDBJ whole genome shotgun (WGS) entry which is preliminary data.</text>
</comment>
<proteinExistence type="predicted"/>
<sequence>MLACSLLKPFLTLHRQSGHNVTTAPPPPPPHLTSLGYFLVFPQCGLTTEVSHPGSPGPRAAVTTPSRPVDLHKPGHRRLKTFLVCQGSCRQLPSQNPQHQQ</sequence>
<accession>A0AAV4FIM0</accession>
<name>A0AAV4FIM0_9GAST</name>
<dbReference type="AlphaFoldDB" id="A0AAV4FIM0"/>
<reference evidence="2 3" key="1">
    <citation type="journal article" date="2021" name="Elife">
        <title>Chloroplast acquisition without the gene transfer in kleptoplastic sea slugs, Plakobranchus ocellatus.</title>
        <authorList>
            <person name="Maeda T."/>
            <person name="Takahashi S."/>
            <person name="Yoshida T."/>
            <person name="Shimamura S."/>
            <person name="Takaki Y."/>
            <person name="Nagai Y."/>
            <person name="Toyoda A."/>
            <person name="Suzuki Y."/>
            <person name="Arimoto A."/>
            <person name="Ishii H."/>
            <person name="Satoh N."/>
            <person name="Nishiyama T."/>
            <person name="Hasebe M."/>
            <person name="Maruyama T."/>
            <person name="Minagawa J."/>
            <person name="Obokata J."/>
            <person name="Shigenobu S."/>
        </authorList>
    </citation>
    <scope>NUCLEOTIDE SEQUENCE [LARGE SCALE GENOMIC DNA]</scope>
</reference>
<keyword evidence="3" id="KW-1185">Reference proteome</keyword>
<organism evidence="2 3">
    <name type="scientific">Elysia marginata</name>
    <dbReference type="NCBI Taxonomy" id="1093978"/>
    <lineage>
        <taxon>Eukaryota</taxon>
        <taxon>Metazoa</taxon>
        <taxon>Spiralia</taxon>
        <taxon>Lophotrochozoa</taxon>
        <taxon>Mollusca</taxon>
        <taxon>Gastropoda</taxon>
        <taxon>Heterobranchia</taxon>
        <taxon>Euthyneura</taxon>
        <taxon>Panpulmonata</taxon>
        <taxon>Sacoglossa</taxon>
        <taxon>Placobranchoidea</taxon>
        <taxon>Plakobranchidae</taxon>
        <taxon>Elysia</taxon>
    </lineage>
</organism>
<evidence type="ECO:0000313" key="2">
    <source>
        <dbReference type="EMBL" id="GFR72720.1"/>
    </source>
</evidence>